<dbReference type="EMBL" id="BQNB010021650">
    <property type="protein sequence ID" value="GJU08637.1"/>
    <property type="molecule type" value="Genomic_DNA"/>
</dbReference>
<evidence type="ECO:0000313" key="3">
    <source>
        <dbReference type="Proteomes" id="UP001151760"/>
    </source>
</evidence>
<organism evidence="2 3">
    <name type="scientific">Tanacetum coccineum</name>
    <dbReference type="NCBI Taxonomy" id="301880"/>
    <lineage>
        <taxon>Eukaryota</taxon>
        <taxon>Viridiplantae</taxon>
        <taxon>Streptophyta</taxon>
        <taxon>Embryophyta</taxon>
        <taxon>Tracheophyta</taxon>
        <taxon>Spermatophyta</taxon>
        <taxon>Magnoliopsida</taxon>
        <taxon>eudicotyledons</taxon>
        <taxon>Gunneridae</taxon>
        <taxon>Pentapetalae</taxon>
        <taxon>asterids</taxon>
        <taxon>campanulids</taxon>
        <taxon>Asterales</taxon>
        <taxon>Asteraceae</taxon>
        <taxon>Asteroideae</taxon>
        <taxon>Anthemideae</taxon>
        <taxon>Anthemidinae</taxon>
        <taxon>Tanacetum</taxon>
    </lineage>
</organism>
<keyword evidence="3" id="KW-1185">Reference proteome</keyword>
<feature type="region of interest" description="Disordered" evidence="1">
    <location>
        <begin position="376"/>
        <end position="406"/>
    </location>
</feature>
<sequence length="418" mass="47548">MHMLTKPQAFYDECHKTTLGYQNPLYLTQAQRKVLVLYYGNTIVKQHDALSVIDTDEILELAEESRIKMHTKQNDPIMQEKKVNIAPIDYVALNKLSEHFVKYFVPQKQLSTEQAFWLPISKPVSETPSVQPEPVLKEIPRELPTISLVKDSFNKMRNHVNDFENVVTIRTKEHADTLHEIVEHARALRPLDSDLDSAYMTVLVGSALSSSTFVSKFMGTVRIRNDHVAAIRGYGDYQIGNVCEEIFLAVKGWLDEDLEYYHLKELHYSAQCHTQMSLWTISRGVVLLILLMEYKYTETAPLFLLTSSKLEGDDVMIFCNDVTVADLKESHGRYDRVVVRPKTFSVARGITSWCNVKLNSAHGGCKLNEDADDLDAEEEEVQEFKPMGRGKAKKKASSSSAPSEYSIFPPLVDQLVDK</sequence>
<gene>
    <name evidence="2" type="ORF">Tco_1125067</name>
</gene>
<reference evidence="2" key="2">
    <citation type="submission" date="2022-01" db="EMBL/GenBank/DDBJ databases">
        <authorList>
            <person name="Yamashiro T."/>
            <person name="Shiraishi A."/>
            <person name="Satake H."/>
            <person name="Nakayama K."/>
        </authorList>
    </citation>
    <scope>NUCLEOTIDE SEQUENCE</scope>
</reference>
<protein>
    <submittedName>
        <fullName evidence="2">Uncharacterized protein</fullName>
    </submittedName>
</protein>
<dbReference type="Proteomes" id="UP001151760">
    <property type="component" value="Unassembled WGS sequence"/>
</dbReference>
<evidence type="ECO:0000256" key="1">
    <source>
        <dbReference type="SAM" id="MobiDB-lite"/>
    </source>
</evidence>
<comment type="caution">
    <text evidence="2">The sequence shown here is derived from an EMBL/GenBank/DDBJ whole genome shotgun (WGS) entry which is preliminary data.</text>
</comment>
<reference evidence="2" key="1">
    <citation type="journal article" date="2022" name="Int. J. Mol. Sci.">
        <title>Draft Genome of Tanacetum Coccineum: Genomic Comparison of Closely Related Tanacetum-Family Plants.</title>
        <authorList>
            <person name="Yamashiro T."/>
            <person name="Shiraishi A."/>
            <person name="Nakayama K."/>
            <person name="Satake H."/>
        </authorList>
    </citation>
    <scope>NUCLEOTIDE SEQUENCE</scope>
</reference>
<proteinExistence type="predicted"/>
<evidence type="ECO:0000313" key="2">
    <source>
        <dbReference type="EMBL" id="GJU08637.1"/>
    </source>
</evidence>
<name>A0ABQ5J7Y1_9ASTR</name>
<accession>A0ABQ5J7Y1</accession>